<feature type="compositionally biased region" description="Polar residues" evidence="1">
    <location>
        <begin position="1"/>
        <end position="15"/>
    </location>
</feature>
<name>A0AAJ0FSP2_9HYPO</name>
<evidence type="ECO:0000256" key="1">
    <source>
        <dbReference type="SAM" id="MobiDB-lite"/>
    </source>
</evidence>
<feature type="compositionally biased region" description="Low complexity" evidence="1">
    <location>
        <begin position="245"/>
        <end position="254"/>
    </location>
</feature>
<keyword evidence="3" id="KW-1185">Reference proteome</keyword>
<dbReference type="EMBL" id="JASWJB010000535">
    <property type="protein sequence ID" value="KAK2589873.1"/>
    <property type="molecule type" value="Genomic_DNA"/>
</dbReference>
<dbReference type="Proteomes" id="UP001251528">
    <property type="component" value="Unassembled WGS sequence"/>
</dbReference>
<dbReference type="AlphaFoldDB" id="A0AAJ0FSP2"/>
<reference evidence="2" key="1">
    <citation type="submission" date="2023-06" db="EMBL/GenBank/DDBJ databases">
        <title>Conoideocrella luteorostrata (Hypocreales: Clavicipitaceae), a potential biocontrol fungus for elongate hemlock scale in United States Christmas tree production areas.</title>
        <authorList>
            <person name="Barrett H."/>
            <person name="Lovett B."/>
            <person name="Macias A.M."/>
            <person name="Stajich J.E."/>
            <person name="Kasson M.T."/>
        </authorList>
    </citation>
    <scope>NUCLEOTIDE SEQUENCE</scope>
    <source>
        <strain evidence="2">ARSEF 14590</strain>
    </source>
</reference>
<organism evidence="2 3">
    <name type="scientific">Conoideocrella luteorostrata</name>
    <dbReference type="NCBI Taxonomy" id="1105319"/>
    <lineage>
        <taxon>Eukaryota</taxon>
        <taxon>Fungi</taxon>
        <taxon>Dikarya</taxon>
        <taxon>Ascomycota</taxon>
        <taxon>Pezizomycotina</taxon>
        <taxon>Sordariomycetes</taxon>
        <taxon>Hypocreomycetidae</taxon>
        <taxon>Hypocreales</taxon>
        <taxon>Clavicipitaceae</taxon>
        <taxon>Conoideocrella</taxon>
    </lineage>
</organism>
<comment type="caution">
    <text evidence="2">The sequence shown here is derived from an EMBL/GenBank/DDBJ whole genome shotgun (WGS) entry which is preliminary data.</text>
</comment>
<proteinExistence type="predicted"/>
<gene>
    <name evidence="2" type="ORF">QQS21_012448</name>
</gene>
<feature type="compositionally biased region" description="Polar residues" evidence="1">
    <location>
        <begin position="33"/>
        <end position="47"/>
    </location>
</feature>
<evidence type="ECO:0000313" key="3">
    <source>
        <dbReference type="Proteomes" id="UP001251528"/>
    </source>
</evidence>
<sequence>MDTTISDQANDGQVSSERKAVPTPGTTEAAGQAHTTINDQANNSQASSERKAVPTPGTTEAAQQGYTTINDLINSGRAHLLPKKWKTIDYPPGMTREERQWHNDQLLMNRAIDALTAKNTRFNMEDKEVAGQAHTTMNDQANNGQASSERKAVLTPGTTEAVGQAHTTINDQANNDQASLLPKKWKALDFPPDMPREKQQWRFDQYFKDRAIAAFTVKNSKSNMKDTNLADFTTKTTKSKKKIKCGPTKSFPYH</sequence>
<feature type="region of interest" description="Disordered" evidence="1">
    <location>
        <begin position="235"/>
        <end position="254"/>
    </location>
</feature>
<evidence type="ECO:0000313" key="2">
    <source>
        <dbReference type="EMBL" id="KAK2589873.1"/>
    </source>
</evidence>
<feature type="region of interest" description="Disordered" evidence="1">
    <location>
        <begin position="1"/>
        <end position="62"/>
    </location>
</feature>
<protein>
    <submittedName>
        <fullName evidence="2">Uncharacterized protein</fullName>
    </submittedName>
</protein>
<accession>A0AAJ0FSP2</accession>